<evidence type="ECO:0000313" key="1">
    <source>
        <dbReference type="EMBL" id="TWU54868.1"/>
    </source>
</evidence>
<dbReference type="Proteomes" id="UP000318288">
    <property type="component" value="Unassembled WGS sequence"/>
</dbReference>
<accession>A0A5C6F0F5</accession>
<organism evidence="1 2">
    <name type="scientific">Rubripirellula tenax</name>
    <dbReference type="NCBI Taxonomy" id="2528015"/>
    <lineage>
        <taxon>Bacteria</taxon>
        <taxon>Pseudomonadati</taxon>
        <taxon>Planctomycetota</taxon>
        <taxon>Planctomycetia</taxon>
        <taxon>Pirellulales</taxon>
        <taxon>Pirellulaceae</taxon>
        <taxon>Rubripirellula</taxon>
    </lineage>
</organism>
<name>A0A5C6F0F5_9BACT</name>
<comment type="caution">
    <text evidence="1">The sequence shown here is derived from an EMBL/GenBank/DDBJ whole genome shotgun (WGS) entry which is preliminary data.</text>
</comment>
<gene>
    <name evidence="1" type="ORF">Poly51_35900</name>
</gene>
<reference evidence="1 2" key="1">
    <citation type="submission" date="2019-02" db="EMBL/GenBank/DDBJ databases">
        <title>Deep-cultivation of Planctomycetes and their phenomic and genomic characterization uncovers novel biology.</title>
        <authorList>
            <person name="Wiegand S."/>
            <person name="Jogler M."/>
            <person name="Boedeker C."/>
            <person name="Pinto D."/>
            <person name="Vollmers J."/>
            <person name="Rivas-Marin E."/>
            <person name="Kohn T."/>
            <person name="Peeters S.H."/>
            <person name="Heuer A."/>
            <person name="Rast P."/>
            <person name="Oberbeckmann S."/>
            <person name="Bunk B."/>
            <person name="Jeske O."/>
            <person name="Meyerdierks A."/>
            <person name="Storesund J.E."/>
            <person name="Kallscheuer N."/>
            <person name="Luecker S."/>
            <person name="Lage O.M."/>
            <person name="Pohl T."/>
            <person name="Merkel B.J."/>
            <person name="Hornburger P."/>
            <person name="Mueller R.-W."/>
            <person name="Bruemmer F."/>
            <person name="Labrenz M."/>
            <person name="Spormann A.M."/>
            <person name="Op Den Camp H."/>
            <person name="Overmann J."/>
            <person name="Amann R."/>
            <person name="Jetten M.S.M."/>
            <person name="Mascher T."/>
            <person name="Medema M.H."/>
            <person name="Devos D.P."/>
            <person name="Kaster A.-K."/>
            <person name="Ovreas L."/>
            <person name="Rohde M."/>
            <person name="Galperin M.Y."/>
            <person name="Jogler C."/>
        </authorList>
    </citation>
    <scope>NUCLEOTIDE SEQUENCE [LARGE SCALE GENOMIC DNA]</scope>
    <source>
        <strain evidence="1 2">Poly51</strain>
    </source>
</reference>
<evidence type="ECO:0000313" key="2">
    <source>
        <dbReference type="Proteomes" id="UP000318288"/>
    </source>
</evidence>
<dbReference type="EMBL" id="SJPW01000004">
    <property type="protein sequence ID" value="TWU54868.1"/>
    <property type="molecule type" value="Genomic_DNA"/>
</dbReference>
<dbReference type="AlphaFoldDB" id="A0A5C6F0F5"/>
<proteinExistence type="predicted"/>
<protein>
    <submittedName>
        <fullName evidence="1">Uncharacterized protein</fullName>
    </submittedName>
</protein>
<keyword evidence="2" id="KW-1185">Reference proteome</keyword>
<sequence length="189" mass="21485">MISATEKHHWRNSWPQQRTKNVLEAQSARYGAVTSSEACVSPSGFSVRSALETGGYHHRQRMYQPFGLARKFPSALRGSCLRFWQKLPSVLIDYRFRACASNFFVLALESLLLWVMPGDLKPAGLAHPLPGPQAPARVMKEQQRPGRPTQPCLRARSRVQKPERIVVASLALLSQALMNRKWRKELEKH</sequence>